<protein>
    <recommendedName>
        <fullName evidence="4">Immunoglobulin domain-containing protein</fullName>
    </recommendedName>
</protein>
<feature type="domain" description="Immunoglobulin" evidence="4">
    <location>
        <begin position="39"/>
        <end position="157"/>
    </location>
</feature>
<proteinExistence type="predicted"/>
<feature type="region of interest" description="Disordered" evidence="1">
    <location>
        <begin position="351"/>
        <end position="404"/>
    </location>
</feature>
<keyword evidence="2" id="KW-0812">Transmembrane</keyword>
<dbReference type="EMBL" id="JBAMIC010000007">
    <property type="protein sequence ID" value="KAK7106629.1"/>
    <property type="molecule type" value="Genomic_DNA"/>
</dbReference>
<evidence type="ECO:0000313" key="5">
    <source>
        <dbReference type="EMBL" id="KAK7106629.1"/>
    </source>
</evidence>
<feature type="transmembrane region" description="Helical" evidence="2">
    <location>
        <begin position="322"/>
        <end position="344"/>
    </location>
</feature>
<dbReference type="SUPFAM" id="SSF48726">
    <property type="entry name" value="Immunoglobulin"/>
    <property type="match status" value="1"/>
</dbReference>
<feature type="chain" id="PRO_5042999677" description="Immunoglobulin domain-containing protein" evidence="3">
    <location>
        <begin position="23"/>
        <end position="404"/>
    </location>
</feature>
<dbReference type="AlphaFoldDB" id="A0AAN9BKF9"/>
<accession>A0AAN9BKF9</accession>
<evidence type="ECO:0000256" key="2">
    <source>
        <dbReference type="SAM" id="Phobius"/>
    </source>
</evidence>
<dbReference type="InterPro" id="IPR036179">
    <property type="entry name" value="Ig-like_dom_sf"/>
</dbReference>
<keyword evidence="6" id="KW-1185">Reference proteome</keyword>
<dbReference type="SMART" id="SM00409">
    <property type="entry name" value="IG"/>
    <property type="match status" value="2"/>
</dbReference>
<feature type="signal peptide" evidence="3">
    <location>
        <begin position="1"/>
        <end position="22"/>
    </location>
</feature>
<dbReference type="Proteomes" id="UP001374579">
    <property type="component" value="Unassembled WGS sequence"/>
</dbReference>
<evidence type="ECO:0000259" key="4">
    <source>
        <dbReference type="SMART" id="SM00409"/>
    </source>
</evidence>
<reference evidence="5 6" key="1">
    <citation type="submission" date="2024-02" db="EMBL/GenBank/DDBJ databases">
        <title>Chromosome-scale genome assembly of the rough periwinkle Littorina saxatilis.</title>
        <authorList>
            <person name="De Jode A."/>
            <person name="Faria R."/>
            <person name="Formenti G."/>
            <person name="Sims Y."/>
            <person name="Smith T.P."/>
            <person name="Tracey A."/>
            <person name="Wood J.M.D."/>
            <person name="Zagrodzka Z.B."/>
            <person name="Johannesson K."/>
            <person name="Butlin R.K."/>
            <person name="Leder E.H."/>
        </authorList>
    </citation>
    <scope>NUCLEOTIDE SEQUENCE [LARGE SCALE GENOMIC DNA]</scope>
    <source>
        <strain evidence="5">Snail1</strain>
        <tissue evidence="5">Muscle</tissue>
    </source>
</reference>
<feature type="compositionally biased region" description="Polar residues" evidence="1">
    <location>
        <begin position="351"/>
        <end position="374"/>
    </location>
</feature>
<feature type="region of interest" description="Disordered" evidence="1">
    <location>
        <begin position="279"/>
        <end position="313"/>
    </location>
</feature>
<feature type="compositionally biased region" description="Basic and acidic residues" evidence="1">
    <location>
        <begin position="288"/>
        <end position="311"/>
    </location>
</feature>
<gene>
    <name evidence="5" type="ORF">V1264_017860</name>
</gene>
<keyword evidence="3" id="KW-0732">Signal</keyword>
<feature type="domain" description="Immunoglobulin" evidence="4">
    <location>
        <begin position="171"/>
        <end position="278"/>
    </location>
</feature>
<comment type="caution">
    <text evidence="5">The sequence shown here is derived from an EMBL/GenBank/DDBJ whole genome shotgun (WGS) entry which is preliminary data.</text>
</comment>
<feature type="compositionally biased region" description="Low complexity" evidence="1">
    <location>
        <begin position="385"/>
        <end position="404"/>
    </location>
</feature>
<name>A0AAN9BKF9_9CAEN</name>
<evidence type="ECO:0000256" key="3">
    <source>
        <dbReference type="SAM" id="SignalP"/>
    </source>
</evidence>
<keyword evidence="2" id="KW-0472">Membrane</keyword>
<sequence>MSPHISHVLLTALLCLLQTGNGQDDPTTITVTPATLTMRPNVSDSTGGQVTISCRASSVGDGDLLTVINIKRVLPASPNAAPVLVAAASLPDDTDAVLKLTSLQGSATVTGGLTDKTITLILNRANCGDAGMYICTDTIVSGGIAKTYTASGNLTIEVNPGPITIKPLITSGTGCYSVGQTLRMTCGQFVGVDDNSSQHNWVWEFKDVNAANWQSYVKGNPTSDITQRQPPSTDPCYKHHSSLLLRRLTLEDSERQYRCYVNGSVTGQGVDKAKVHPVGTLQAPGDEENGKSETEVKDNKEKTETEVKANKENGSQASATNWLAIGLGVAGAVACLGVGLGVALHCRRKASGQQSSPGTAMNTGDTALVGQSGQDPYDAIDDNASEASAASDANTASVASSDVE</sequence>
<dbReference type="InterPro" id="IPR003599">
    <property type="entry name" value="Ig_sub"/>
</dbReference>
<organism evidence="5 6">
    <name type="scientific">Littorina saxatilis</name>
    <dbReference type="NCBI Taxonomy" id="31220"/>
    <lineage>
        <taxon>Eukaryota</taxon>
        <taxon>Metazoa</taxon>
        <taxon>Spiralia</taxon>
        <taxon>Lophotrochozoa</taxon>
        <taxon>Mollusca</taxon>
        <taxon>Gastropoda</taxon>
        <taxon>Caenogastropoda</taxon>
        <taxon>Littorinimorpha</taxon>
        <taxon>Littorinoidea</taxon>
        <taxon>Littorinidae</taxon>
        <taxon>Littorina</taxon>
    </lineage>
</organism>
<evidence type="ECO:0000256" key="1">
    <source>
        <dbReference type="SAM" id="MobiDB-lite"/>
    </source>
</evidence>
<dbReference type="InterPro" id="IPR013783">
    <property type="entry name" value="Ig-like_fold"/>
</dbReference>
<evidence type="ECO:0000313" key="6">
    <source>
        <dbReference type="Proteomes" id="UP001374579"/>
    </source>
</evidence>
<dbReference type="Gene3D" id="2.60.40.10">
    <property type="entry name" value="Immunoglobulins"/>
    <property type="match status" value="2"/>
</dbReference>
<keyword evidence="2" id="KW-1133">Transmembrane helix</keyword>